<reference evidence="3 4" key="1">
    <citation type="journal article" date="2016" name="DNA Res.">
        <title>The complete genome sequencing of Prevotella intermedia strain OMA14 and a subsequent fine-scale, intra-species genomic comparison reveal an unusual amplification of conjugative and mobile transposons and identify a novel Prevotella-lineage-specific repeat.</title>
        <authorList>
            <person name="Naito M."/>
            <person name="Ogura Y."/>
            <person name="Itoh T."/>
            <person name="Shoji M."/>
            <person name="Okamoto M."/>
            <person name="Hayashi T."/>
            <person name="Nakayama K."/>
        </authorList>
    </citation>
    <scope>NUCLEOTIDE SEQUENCE [LARGE SCALE GENOMIC DNA]</scope>
    <source>
        <strain evidence="3 4">OMA14</strain>
    </source>
</reference>
<dbReference type="InterPro" id="IPR036938">
    <property type="entry name" value="PAP2/HPO_sf"/>
</dbReference>
<keyword evidence="1" id="KW-0732">Signal</keyword>
<protein>
    <recommendedName>
        <fullName evidence="2">Phosphatidic acid phosphatase type 2/haloperoxidase domain-containing protein</fullName>
    </recommendedName>
</protein>
<evidence type="ECO:0000313" key="3">
    <source>
        <dbReference type="EMBL" id="BAU17936.1"/>
    </source>
</evidence>
<evidence type="ECO:0000313" key="4">
    <source>
        <dbReference type="Proteomes" id="UP000217431"/>
    </source>
</evidence>
<dbReference type="CDD" id="cd03394">
    <property type="entry name" value="PAP2_like_5"/>
    <property type="match status" value="1"/>
</dbReference>
<evidence type="ECO:0000259" key="2">
    <source>
        <dbReference type="SMART" id="SM00014"/>
    </source>
</evidence>
<feature type="chain" id="PRO_5006619892" description="Phosphatidic acid phosphatase type 2/haloperoxidase domain-containing protein" evidence="1">
    <location>
        <begin position="24"/>
        <end position="433"/>
    </location>
</feature>
<feature type="domain" description="Phosphatidic acid phosphatase type 2/haloperoxidase" evidence="2">
    <location>
        <begin position="138"/>
        <end position="238"/>
    </location>
</feature>
<dbReference type="InterPro" id="IPR000326">
    <property type="entry name" value="PAP2/HPO"/>
</dbReference>
<dbReference type="SMART" id="SM00014">
    <property type="entry name" value="acidPPc"/>
    <property type="match status" value="1"/>
</dbReference>
<dbReference type="Pfam" id="PF01569">
    <property type="entry name" value="PAP2"/>
    <property type="match status" value="1"/>
</dbReference>
<feature type="signal peptide" evidence="1">
    <location>
        <begin position="1"/>
        <end position="23"/>
    </location>
</feature>
<accession>A0A0S3UKH7</accession>
<evidence type="ECO:0000256" key="1">
    <source>
        <dbReference type="SAM" id="SignalP"/>
    </source>
</evidence>
<sequence>MICFKRIYFLIVLLVCLCCQAKAYSSFNDTIKHTYSRGLTDSLCAEVDTSVVIQKVGDALERISNTRFHKIVYSSAPLIINGLIVRGQNKHFRGLRNDYLPEFDRRVDDYIQYLPAAVMLGLKLGGKESRSSWGRMLASDVLSVAVMASIVNTLKHTTHVERPDGTDRHSYPSGHTATAFMTATMLTKEYGYKSPWISIGAYTVASATGLMRMANNKHWLSDVLTGAGIGILSTELGYYFADLIFKKRGLNNVNNNETFDKMLNPSFLSLNFQISLPLGSYPIGQHSEFKVSSGCTSTIEGAYFFNPYVGVGGRIGVTRTSVIVNKVKAEDNVFDAWRISGGAYFSYPLSERWLVGSKLLAERVHYPDLQLTNYLIDSQHSFAFGTGLSMTFRARQRYGIRLLLDYDLLPYRAQGKRTCIHSLTLGSAFLITF</sequence>
<gene>
    <name evidence="3" type="ORF">PIOMA14_I_1428</name>
</gene>
<organism evidence="3 4">
    <name type="scientific">Prevotella intermedia</name>
    <dbReference type="NCBI Taxonomy" id="28131"/>
    <lineage>
        <taxon>Bacteria</taxon>
        <taxon>Pseudomonadati</taxon>
        <taxon>Bacteroidota</taxon>
        <taxon>Bacteroidia</taxon>
        <taxon>Bacteroidales</taxon>
        <taxon>Prevotellaceae</taxon>
        <taxon>Prevotella</taxon>
    </lineage>
</organism>
<dbReference type="Gene3D" id="1.20.144.10">
    <property type="entry name" value="Phosphatidic acid phosphatase type 2/haloperoxidase"/>
    <property type="match status" value="1"/>
</dbReference>
<dbReference type="STRING" id="28131.BWX40_01050"/>
<proteinExistence type="predicted"/>
<dbReference type="Proteomes" id="UP000217431">
    <property type="component" value="Chromosome I"/>
</dbReference>
<name>A0A0S3UKH7_PREIN</name>
<dbReference type="SUPFAM" id="SSF48317">
    <property type="entry name" value="Acid phosphatase/Vanadium-dependent haloperoxidase"/>
    <property type="match status" value="1"/>
</dbReference>
<dbReference type="AlphaFoldDB" id="A0A0S3UKH7"/>
<dbReference type="EMBL" id="AP014597">
    <property type="protein sequence ID" value="BAU17936.1"/>
    <property type="molecule type" value="Genomic_DNA"/>
</dbReference>